<dbReference type="EMBL" id="JACVVK020000078">
    <property type="protein sequence ID" value="KAK7495075.1"/>
    <property type="molecule type" value="Genomic_DNA"/>
</dbReference>
<comment type="caution">
    <text evidence="2">The sequence shown here is derived from an EMBL/GenBank/DDBJ whole genome shotgun (WGS) entry which is preliminary data.</text>
</comment>
<evidence type="ECO:0000313" key="3">
    <source>
        <dbReference type="Proteomes" id="UP001519460"/>
    </source>
</evidence>
<sequence>MVVMPGSVCKLGFPLRLREPANGRRPNRTTTVPPSRPSEDQTCFSVGREKYCDIIRSDRAQSVDVSCIDIGVPSCIVNTLNLNFSRRLTCSPESAVFLIKAAAMHVVHEKAVLEPLVVVVHEKAVLEPLVVVVHEKAVLEPLVVVVHEKAVLEPSW</sequence>
<evidence type="ECO:0000256" key="1">
    <source>
        <dbReference type="SAM" id="MobiDB-lite"/>
    </source>
</evidence>
<keyword evidence="3" id="KW-1185">Reference proteome</keyword>
<dbReference type="AlphaFoldDB" id="A0ABD0L744"/>
<organism evidence="2 3">
    <name type="scientific">Batillaria attramentaria</name>
    <dbReference type="NCBI Taxonomy" id="370345"/>
    <lineage>
        <taxon>Eukaryota</taxon>
        <taxon>Metazoa</taxon>
        <taxon>Spiralia</taxon>
        <taxon>Lophotrochozoa</taxon>
        <taxon>Mollusca</taxon>
        <taxon>Gastropoda</taxon>
        <taxon>Caenogastropoda</taxon>
        <taxon>Sorbeoconcha</taxon>
        <taxon>Cerithioidea</taxon>
        <taxon>Batillariidae</taxon>
        <taxon>Batillaria</taxon>
    </lineage>
</organism>
<feature type="region of interest" description="Disordered" evidence="1">
    <location>
        <begin position="19"/>
        <end position="40"/>
    </location>
</feature>
<accession>A0ABD0L744</accession>
<evidence type="ECO:0000313" key="2">
    <source>
        <dbReference type="EMBL" id="KAK7495075.1"/>
    </source>
</evidence>
<proteinExistence type="predicted"/>
<dbReference type="Proteomes" id="UP001519460">
    <property type="component" value="Unassembled WGS sequence"/>
</dbReference>
<protein>
    <submittedName>
        <fullName evidence="2">Uncharacterized protein</fullName>
    </submittedName>
</protein>
<gene>
    <name evidence="2" type="ORF">BaRGS_00013715</name>
</gene>
<name>A0ABD0L744_9CAEN</name>
<reference evidence="2 3" key="1">
    <citation type="journal article" date="2023" name="Sci. Data">
        <title>Genome assembly of the Korean intertidal mud-creeper Batillaria attramentaria.</title>
        <authorList>
            <person name="Patra A.K."/>
            <person name="Ho P.T."/>
            <person name="Jun S."/>
            <person name="Lee S.J."/>
            <person name="Kim Y."/>
            <person name="Won Y.J."/>
        </authorList>
    </citation>
    <scope>NUCLEOTIDE SEQUENCE [LARGE SCALE GENOMIC DNA]</scope>
    <source>
        <strain evidence="2">Wonlab-2016</strain>
    </source>
</reference>